<dbReference type="GO" id="GO:0051117">
    <property type="term" value="F:ATPase binding"/>
    <property type="evidence" value="ECO:0007669"/>
    <property type="project" value="TreeGrafter"/>
</dbReference>
<evidence type="ECO:0000313" key="1">
    <source>
        <dbReference type="EMBL" id="KAH3730558.1"/>
    </source>
</evidence>
<protein>
    <submittedName>
        <fullName evidence="1">Uncharacterized protein</fullName>
    </submittedName>
</protein>
<name>A0A9D4HV57_DREPO</name>
<keyword evidence="2" id="KW-1185">Reference proteome</keyword>
<dbReference type="EMBL" id="JAIWYP010000012">
    <property type="protein sequence ID" value="KAH3730558.1"/>
    <property type="molecule type" value="Genomic_DNA"/>
</dbReference>
<dbReference type="Proteomes" id="UP000828390">
    <property type="component" value="Unassembled WGS sequence"/>
</dbReference>
<organism evidence="1 2">
    <name type="scientific">Dreissena polymorpha</name>
    <name type="common">Zebra mussel</name>
    <name type="synonym">Mytilus polymorpha</name>
    <dbReference type="NCBI Taxonomy" id="45954"/>
    <lineage>
        <taxon>Eukaryota</taxon>
        <taxon>Metazoa</taxon>
        <taxon>Spiralia</taxon>
        <taxon>Lophotrochozoa</taxon>
        <taxon>Mollusca</taxon>
        <taxon>Bivalvia</taxon>
        <taxon>Autobranchia</taxon>
        <taxon>Heteroconchia</taxon>
        <taxon>Euheterodonta</taxon>
        <taxon>Imparidentia</taxon>
        <taxon>Neoheterodontei</taxon>
        <taxon>Myida</taxon>
        <taxon>Dreissenoidea</taxon>
        <taxon>Dreissenidae</taxon>
        <taxon>Dreissena</taxon>
    </lineage>
</organism>
<dbReference type="PANTHER" id="PTHR16262">
    <property type="entry name" value="PEROXISOME ASSEMBLY PROTEIN 26"/>
    <property type="match status" value="1"/>
</dbReference>
<sequence length="67" mass="7846">MSQSKLYIIEMKLINNVFNRVQVTIERLCVVCIQALAEMDCWQEVLPMVLNVYESVEKCPVTVIQLW</sequence>
<dbReference type="GO" id="GO:0005778">
    <property type="term" value="C:peroxisomal membrane"/>
    <property type="evidence" value="ECO:0007669"/>
    <property type="project" value="InterPro"/>
</dbReference>
<reference evidence="1" key="2">
    <citation type="submission" date="2020-11" db="EMBL/GenBank/DDBJ databases">
        <authorList>
            <person name="McCartney M.A."/>
            <person name="Auch B."/>
            <person name="Kono T."/>
            <person name="Mallez S."/>
            <person name="Becker A."/>
            <person name="Gohl D.M."/>
            <person name="Silverstein K.A.T."/>
            <person name="Koren S."/>
            <person name="Bechman K.B."/>
            <person name="Herman A."/>
            <person name="Abrahante J.E."/>
            <person name="Garbe J."/>
        </authorList>
    </citation>
    <scope>NUCLEOTIDE SEQUENCE</scope>
    <source>
        <strain evidence="1">Duluth1</strain>
        <tissue evidence="1">Whole animal</tissue>
    </source>
</reference>
<dbReference type="PANTHER" id="PTHR16262:SF2">
    <property type="entry name" value="PEROXISOME ASSEMBLY PROTEIN 26"/>
    <property type="match status" value="1"/>
</dbReference>
<dbReference type="Pfam" id="PF07163">
    <property type="entry name" value="Pex26"/>
    <property type="match status" value="1"/>
</dbReference>
<dbReference type="InterPro" id="IPR010797">
    <property type="entry name" value="Pex26"/>
</dbReference>
<accession>A0A9D4HV57</accession>
<gene>
    <name evidence="1" type="ORF">DPMN_056548</name>
</gene>
<proteinExistence type="predicted"/>
<reference evidence="1" key="1">
    <citation type="journal article" date="2019" name="bioRxiv">
        <title>The Genome of the Zebra Mussel, Dreissena polymorpha: A Resource for Invasive Species Research.</title>
        <authorList>
            <person name="McCartney M.A."/>
            <person name="Auch B."/>
            <person name="Kono T."/>
            <person name="Mallez S."/>
            <person name="Zhang Y."/>
            <person name="Obille A."/>
            <person name="Becker A."/>
            <person name="Abrahante J.E."/>
            <person name="Garbe J."/>
            <person name="Badalamenti J.P."/>
            <person name="Herman A."/>
            <person name="Mangelson H."/>
            <person name="Liachko I."/>
            <person name="Sullivan S."/>
            <person name="Sone E.D."/>
            <person name="Koren S."/>
            <person name="Silverstein K.A.T."/>
            <person name="Beckman K.B."/>
            <person name="Gohl D.M."/>
        </authorList>
    </citation>
    <scope>NUCLEOTIDE SEQUENCE</scope>
    <source>
        <strain evidence="1">Duluth1</strain>
        <tissue evidence="1">Whole animal</tissue>
    </source>
</reference>
<dbReference type="GO" id="GO:0016558">
    <property type="term" value="P:protein import into peroxisome matrix"/>
    <property type="evidence" value="ECO:0007669"/>
    <property type="project" value="TreeGrafter"/>
</dbReference>
<dbReference type="AlphaFoldDB" id="A0A9D4HV57"/>
<evidence type="ECO:0000313" key="2">
    <source>
        <dbReference type="Proteomes" id="UP000828390"/>
    </source>
</evidence>
<dbReference type="GO" id="GO:0044877">
    <property type="term" value="F:protein-containing complex binding"/>
    <property type="evidence" value="ECO:0007669"/>
    <property type="project" value="InterPro"/>
</dbReference>
<dbReference type="GO" id="GO:0045046">
    <property type="term" value="P:protein import into peroxisome membrane"/>
    <property type="evidence" value="ECO:0007669"/>
    <property type="project" value="InterPro"/>
</dbReference>
<comment type="caution">
    <text evidence="1">The sequence shown here is derived from an EMBL/GenBank/DDBJ whole genome shotgun (WGS) entry which is preliminary data.</text>
</comment>